<dbReference type="AlphaFoldDB" id="A0A1V0FY90"/>
<proteinExistence type="predicted"/>
<name>A0A1V0FY90_9TRYP</name>
<protein>
    <submittedName>
        <fullName evidence="2">Variant surface glycoprotein</fullName>
    </submittedName>
</protein>
<feature type="region of interest" description="Disordered" evidence="1">
    <location>
        <begin position="411"/>
        <end position="457"/>
    </location>
</feature>
<reference evidence="2" key="1">
    <citation type="submission" date="2016-12" db="EMBL/GenBank/DDBJ databases">
        <title>Extending the VSGnome of Trypanosoma brucei strain TREU927.</title>
        <authorList>
            <person name="Cross G.A."/>
        </authorList>
    </citation>
    <scope>NUCLEOTIDE SEQUENCE</scope>
    <source>
        <strain evidence="2">Tb927.99.1007</strain>
    </source>
</reference>
<dbReference type="Gene3D" id="1.10.470.10">
    <property type="entry name" value="Variant Surface Glycoprotein, subunit A, domain 2"/>
    <property type="match status" value="1"/>
</dbReference>
<accession>A0A1V0FY90</accession>
<dbReference type="VEuPathDB" id="TriTrypDB:Tb427_000460500"/>
<dbReference type="EMBL" id="KY404531">
    <property type="protein sequence ID" value="ARB50782.1"/>
    <property type="molecule type" value="Genomic_DNA"/>
</dbReference>
<evidence type="ECO:0000256" key="1">
    <source>
        <dbReference type="SAM" id="MobiDB-lite"/>
    </source>
</evidence>
<organism evidence="2">
    <name type="scientific">Trypanosoma brucei</name>
    <dbReference type="NCBI Taxonomy" id="5691"/>
    <lineage>
        <taxon>Eukaryota</taxon>
        <taxon>Discoba</taxon>
        <taxon>Euglenozoa</taxon>
        <taxon>Kinetoplastea</taxon>
        <taxon>Metakinetoplastina</taxon>
        <taxon>Trypanosomatida</taxon>
        <taxon>Trypanosomatidae</taxon>
        <taxon>Trypanosoma</taxon>
    </lineage>
</organism>
<sequence>MKTKECRTEEMISLGERQIRRAVMLIAMTLSSKAFAENTAADETTSACAAAVVLSTLADELETRITAHDNNLEKILQALAKAAAASYSTPQTDITKLAGPIYLTLASEAQTLTQAIQNQKKILTRALKLTANLTGQESVVAALADIEIADAQYGNANPSAAAEGATAIRLNALNKKANGNCIQSLNSKVDGFKSLLSEKALQKIKVFDLQAIPKPSGTDTAPLVGVALANTCTKGDTARPIAGSGTNACTIGGKLLEATPRTLDAGADGRYGEASAAAADSGSIENNHKIAAAEILAAAKTIANSPANFDPEALTSYSGSTTFRKAVGLIYGGILPDKPSPADTERINQLIKDHYGEASDFKNKFWGEVDKIKLPETLLGTKAGGTLANVDTLETAAKLTLQVQLLTEANKGQNAPGVKPKTETQPATGEDKTEEKKDGDNKTTATDCKGAEEKDCDTKKCDWNKEKKECKVKEGAVVISAVIKAPLLLAFLLF</sequence>
<dbReference type="SUPFAM" id="SSF58087">
    <property type="entry name" value="Variant surface glycoprotein (N-terminal domain)"/>
    <property type="match status" value="1"/>
</dbReference>
<dbReference type="VEuPathDB" id="TriTrypDB:Tb11.v5.0143"/>
<evidence type="ECO:0000313" key="2">
    <source>
        <dbReference type="EMBL" id="ARB50782.1"/>
    </source>
</evidence>
<feature type="compositionally biased region" description="Basic and acidic residues" evidence="1">
    <location>
        <begin position="429"/>
        <end position="441"/>
    </location>
</feature>